<dbReference type="Gene3D" id="1.10.10.10">
    <property type="entry name" value="Winged helix-like DNA-binding domain superfamily/Winged helix DNA-binding domain"/>
    <property type="match status" value="1"/>
</dbReference>
<dbReference type="SUPFAM" id="SSF100950">
    <property type="entry name" value="NagB/RpiA/CoA transferase-like"/>
    <property type="match status" value="1"/>
</dbReference>
<reference evidence="6 7" key="1">
    <citation type="submission" date="2019-01" db="EMBL/GenBank/DDBJ databases">
        <title>Flavobacterium sp. nov.,isolated from freshwater.</title>
        <authorList>
            <person name="Zhang R."/>
            <person name="Du Z.-J."/>
        </authorList>
    </citation>
    <scope>NUCLEOTIDE SEQUENCE [LARGE SCALE GENOMIC DNA]</scope>
    <source>
        <strain evidence="6 7">1E403</strain>
    </source>
</reference>
<evidence type="ECO:0000256" key="1">
    <source>
        <dbReference type="ARBA" id="ARBA00022491"/>
    </source>
</evidence>
<dbReference type="InterPro" id="IPR001034">
    <property type="entry name" value="DeoR_HTH"/>
</dbReference>
<evidence type="ECO:0000313" key="7">
    <source>
        <dbReference type="Proteomes" id="UP000287527"/>
    </source>
</evidence>
<comment type="caution">
    <text evidence="6">The sequence shown here is derived from an EMBL/GenBank/DDBJ whole genome shotgun (WGS) entry which is preliminary data.</text>
</comment>
<dbReference type="SUPFAM" id="SSF46785">
    <property type="entry name" value="Winged helix' DNA-binding domain"/>
    <property type="match status" value="1"/>
</dbReference>
<dbReference type="AlphaFoldDB" id="A0A444HF24"/>
<feature type="domain" description="HTH deoR-type" evidence="5">
    <location>
        <begin position="3"/>
        <end position="58"/>
    </location>
</feature>
<evidence type="ECO:0000256" key="4">
    <source>
        <dbReference type="ARBA" id="ARBA00023163"/>
    </source>
</evidence>
<keyword evidence="4" id="KW-0804">Transcription</keyword>
<evidence type="ECO:0000256" key="3">
    <source>
        <dbReference type="ARBA" id="ARBA00023125"/>
    </source>
</evidence>
<dbReference type="InterPro" id="IPR036388">
    <property type="entry name" value="WH-like_DNA-bd_sf"/>
</dbReference>
<sequence>MVKEERLQLILNRLSKDNKVRLDQLSQLLNVSEDTVRRDIKELDSQGLLKAVRGGAMAHSPIPHHYRDREKYDLGQKQVVAQKALNFLRDGHVVFFDGGTSVVALAASLPKNLKITVVTNSFPVVNVLEDHPNVDVIFAGGRLYKISFTTIGEDVLNTLRNIRADICFLGICSIHHTMGITAMDYEDSQVKKLMMAQAVKTIALSTLEKTSTVEAFYICPVTDLDVIITETDPTNTALKAYKDLGIEIV</sequence>
<dbReference type="InterPro" id="IPR014036">
    <property type="entry name" value="DeoR-like_C"/>
</dbReference>
<dbReference type="InterPro" id="IPR050313">
    <property type="entry name" value="Carb_Metab_HTH_regulators"/>
</dbReference>
<gene>
    <name evidence="6" type="ORF">EPI11_00745</name>
</gene>
<keyword evidence="3" id="KW-0238">DNA-binding</keyword>
<dbReference type="PROSITE" id="PS51000">
    <property type="entry name" value="HTH_DEOR_2"/>
    <property type="match status" value="1"/>
</dbReference>
<dbReference type="InterPro" id="IPR037171">
    <property type="entry name" value="NagB/RpiA_transferase-like"/>
</dbReference>
<keyword evidence="7" id="KW-1185">Reference proteome</keyword>
<accession>A0A444HF24</accession>
<dbReference type="GO" id="GO:0003677">
    <property type="term" value="F:DNA binding"/>
    <property type="evidence" value="ECO:0007669"/>
    <property type="project" value="UniProtKB-KW"/>
</dbReference>
<dbReference type="SMART" id="SM01134">
    <property type="entry name" value="DeoRC"/>
    <property type="match status" value="1"/>
</dbReference>
<dbReference type="Gene3D" id="3.40.50.1360">
    <property type="match status" value="1"/>
</dbReference>
<dbReference type="InterPro" id="IPR036390">
    <property type="entry name" value="WH_DNA-bd_sf"/>
</dbReference>
<dbReference type="Pfam" id="PF08220">
    <property type="entry name" value="HTH_DeoR"/>
    <property type="match status" value="1"/>
</dbReference>
<dbReference type="PANTHER" id="PTHR30363">
    <property type="entry name" value="HTH-TYPE TRANSCRIPTIONAL REGULATOR SRLR-RELATED"/>
    <property type="match status" value="1"/>
</dbReference>
<dbReference type="EMBL" id="SBII01000001">
    <property type="protein sequence ID" value="RWX03490.1"/>
    <property type="molecule type" value="Genomic_DNA"/>
</dbReference>
<dbReference type="SMART" id="SM00420">
    <property type="entry name" value="HTH_DEOR"/>
    <property type="match status" value="1"/>
</dbReference>
<evidence type="ECO:0000313" key="6">
    <source>
        <dbReference type="EMBL" id="RWX03490.1"/>
    </source>
</evidence>
<dbReference type="OrthoDB" id="9798651at2"/>
<protein>
    <submittedName>
        <fullName evidence="6">DeoR/GlpR transcriptional regulator</fullName>
    </submittedName>
</protein>
<keyword evidence="2" id="KW-0805">Transcription regulation</keyword>
<dbReference type="PROSITE" id="PS00894">
    <property type="entry name" value="HTH_DEOR_1"/>
    <property type="match status" value="1"/>
</dbReference>
<dbReference type="Pfam" id="PF00455">
    <property type="entry name" value="DeoRC"/>
    <property type="match status" value="1"/>
</dbReference>
<evidence type="ECO:0000259" key="5">
    <source>
        <dbReference type="PROSITE" id="PS51000"/>
    </source>
</evidence>
<evidence type="ECO:0000256" key="2">
    <source>
        <dbReference type="ARBA" id="ARBA00023015"/>
    </source>
</evidence>
<name>A0A444HF24_9FLAO</name>
<organism evidence="6 7">
    <name type="scientific">Flavobacterium cerinum</name>
    <dbReference type="NCBI Taxonomy" id="2502784"/>
    <lineage>
        <taxon>Bacteria</taxon>
        <taxon>Pseudomonadati</taxon>
        <taxon>Bacteroidota</taxon>
        <taxon>Flavobacteriia</taxon>
        <taxon>Flavobacteriales</taxon>
        <taxon>Flavobacteriaceae</taxon>
        <taxon>Flavobacterium</taxon>
    </lineage>
</organism>
<dbReference type="PRINTS" id="PR00037">
    <property type="entry name" value="HTHLACR"/>
</dbReference>
<dbReference type="GO" id="GO:0003700">
    <property type="term" value="F:DNA-binding transcription factor activity"/>
    <property type="evidence" value="ECO:0007669"/>
    <property type="project" value="InterPro"/>
</dbReference>
<keyword evidence="1" id="KW-0678">Repressor</keyword>
<proteinExistence type="predicted"/>
<dbReference type="RefSeq" id="WP_128388046.1">
    <property type="nucleotide sequence ID" value="NZ_SBII01000001.1"/>
</dbReference>
<dbReference type="PANTHER" id="PTHR30363:SF4">
    <property type="entry name" value="GLYCEROL-3-PHOSPHATE REGULON REPRESSOR"/>
    <property type="match status" value="1"/>
</dbReference>
<dbReference type="InterPro" id="IPR018356">
    <property type="entry name" value="Tscrpt_reg_HTH_DeoR_CS"/>
</dbReference>
<dbReference type="Proteomes" id="UP000287527">
    <property type="component" value="Unassembled WGS sequence"/>
</dbReference>